<dbReference type="PROSITE" id="PS51318">
    <property type="entry name" value="TAT"/>
    <property type="match status" value="1"/>
</dbReference>
<dbReference type="RefSeq" id="WP_154175609.1">
    <property type="nucleotide sequence ID" value="NZ_WJXZ01000007.1"/>
</dbReference>
<dbReference type="PANTHER" id="PTHR22946">
    <property type="entry name" value="DIENELACTONE HYDROLASE DOMAIN-CONTAINING PROTEIN-RELATED"/>
    <property type="match status" value="1"/>
</dbReference>
<dbReference type="InterPro" id="IPR029058">
    <property type="entry name" value="AB_hydrolase_fold"/>
</dbReference>
<evidence type="ECO:0000313" key="2">
    <source>
        <dbReference type="Proteomes" id="UP000441754"/>
    </source>
</evidence>
<evidence type="ECO:0008006" key="3">
    <source>
        <dbReference type="Google" id="ProtNLM"/>
    </source>
</evidence>
<dbReference type="EMBL" id="WJXZ01000007">
    <property type="protein sequence ID" value="MRS62220.1"/>
    <property type="molecule type" value="Genomic_DNA"/>
</dbReference>
<organism evidence="1 2">
    <name type="scientific">Larkinella terrae</name>
    <dbReference type="NCBI Taxonomy" id="2025311"/>
    <lineage>
        <taxon>Bacteria</taxon>
        <taxon>Pseudomonadati</taxon>
        <taxon>Bacteroidota</taxon>
        <taxon>Cytophagia</taxon>
        <taxon>Cytophagales</taxon>
        <taxon>Spirosomataceae</taxon>
        <taxon>Larkinella</taxon>
    </lineage>
</organism>
<name>A0A7K0EK32_9BACT</name>
<dbReference type="OrthoDB" id="3668964at2"/>
<dbReference type="SUPFAM" id="SSF53474">
    <property type="entry name" value="alpha/beta-Hydrolases"/>
    <property type="match status" value="1"/>
</dbReference>
<evidence type="ECO:0000313" key="1">
    <source>
        <dbReference type="EMBL" id="MRS62220.1"/>
    </source>
</evidence>
<proteinExistence type="predicted"/>
<dbReference type="Pfam" id="PF12715">
    <property type="entry name" value="Abhydrolase_7"/>
    <property type="match status" value="1"/>
</dbReference>
<dbReference type="Gene3D" id="3.40.50.1820">
    <property type="entry name" value="alpha/beta hydrolase"/>
    <property type="match status" value="1"/>
</dbReference>
<dbReference type="InterPro" id="IPR050261">
    <property type="entry name" value="FrsA_esterase"/>
</dbReference>
<dbReference type="AlphaFoldDB" id="A0A7K0EK32"/>
<gene>
    <name evidence="1" type="ORF">GJJ30_13050</name>
</gene>
<keyword evidence="2" id="KW-1185">Reference proteome</keyword>
<dbReference type="PANTHER" id="PTHR22946:SF8">
    <property type="entry name" value="ACETYL XYLAN ESTERASE DOMAIN-CONTAINING PROTEIN"/>
    <property type="match status" value="1"/>
</dbReference>
<sequence length="359" mass="39723">MKRTPSSSSSKQNRRRFMKAQLAFGLGALSTAGKLSLDDDSMSNPPVLSAADLLKHYQSCLGGPFPKPSSLLPQLRETIRKDGYRIESLTYETEPNNRVPALLLIPDSATASRPAPGIAVWHQHNGEYHLGKSEPAGLAGNPMHYTAVALVREGYVVLCPDALCFEERQDPTGKLKKGDFERFEFLREVVRGRSMAWKNVLEMRRAIDYLSGRPEVIASQLGCYGHSMGSTHSWLVGPLEPRLKCIVGNCCLPSYAAIEHEHLLHCFPNFVPGWHQFGDTPDIAALIAPRALHLNFGEQDSGSPIDFVRKSLPRIEAAYKKAGAAGNFTSFIEAGQAHVLSEAMWQRVKETFARHLKFS</sequence>
<comment type="caution">
    <text evidence="1">The sequence shown here is derived from an EMBL/GenBank/DDBJ whole genome shotgun (WGS) entry which is preliminary data.</text>
</comment>
<protein>
    <recommendedName>
        <fullName evidence="3">Dienelactone hydrolase domain-containing protein</fullName>
    </recommendedName>
</protein>
<dbReference type="InterPro" id="IPR025890">
    <property type="entry name" value="Abhydrolase_bac"/>
</dbReference>
<accession>A0A7K0EK32</accession>
<dbReference type="Proteomes" id="UP000441754">
    <property type="component" value="Unassembled WGS sequence"/>
</dbReference>
<reference evidence="1 2" key="1">
    <citation type="journal article" date="2018" name="Antonie Van Leeuwenhoek">
        <title>Larkinella terrae sp. nov., isolated from soil on Jeju Island, South Korea.</title>
        <authorList>
            <person name="Ten L.N."/>
            <person name="Jeon J."/>
            <person name="Park S.J."/>
            <person name="Park S."/>
            <person name="Lee S.Y."/>
            <person name="Kim M.K."/>
            <person name="Jung H.Y."/>
        </authorList>
    </citation>
    <scope>NUCLEOTIDE SEQUENCE [LARGE SCALE GENOMIC DNA]</scope>
    <source>
        <strain evidence="1 2">KCTC 52001</strain>
    </source>
</reference>
<dbReference type="InterPro" id="IPR006311">
    <property type="entry name" value="TAT_signal"/>
</dbReference>